<dbReference type="EMBL" id="PQIB02000003">
    <property type="protein sequence ID" value="RLN28208.1"/>
    <property type="molecule type" value="Genomic_DNA"/>
</dbReference>
<proteinExistence type="predicted"/>
<evidence type="ECO:0000313" key="2">
    <source>
        <dbReference type="Proteomes" id="UP000275267"/>
    </source>
</evidence>
<sequence>MRALRRVLDGRAAPVAAFEIDFKYMGLYEDWFFGVFRELCGSGGTPTPSTPSATTCPPLCTPPRRSPRYISSTGGSGCPAESPACALFGRSGFTE</sequence>
<accession>A0A3L6SXS6</accession>
<evidence type="ECO:0000313" key="1">
    <source>
        <dbReference type="EMBL" id="RLN28208.1"/>
    </source>
</evidence>
<protein>
    <submittedName>
        <fullName evidence="1">Uncharacterized protein</fullName>
    </submittedName>
</protein>
<dbReference type="Proteomes" id="UP000275267">
    <property type="component" value="Unassembled WGS sequence"/>
</dbReference>
<reference evidence="2" key="1">
    <citation type="journal article" date="2019" name="Nat. Commun.">
        <title>The genome of broomcorn millet.</title>
        <authorList>
            <person name="Zou C."/>
            <person name="Miki D."/>
            <person name="Li D."/>
            <person name="Tang Q."/>
            <person name="Xiao L."/>
            <person name="Rajput S."/>
            <person name="Deng P."/>
            <person name="Jia W."/>
            <person name="Huang R."/>
            <person name="Zhang M."/>
            <person name="Sun Y."/>
            <person name="Hu J."/>
            <person name="Fu X."/>
            <person name="Schnable P.S."/>
            <person name="Li F."/>
            <person name="Zhang H."/>
            <person name="Feng B."/>
            <person name="Zhu X."/>
            <person name="Liu R."/>
            <person name="Schnable J.C."/>
            <person name="Zhu J.-K."/>
            <person name="Zhang H."/>
        </authorList>
    </citation>
    <scope>NUCLEOTIDE SEQUENCE [LARGE SCALE GENOMIC DNA]</scope>
</reference>
<name>A0A3L6SXS6_PANMI</name>
<organism evidence="1 2">
    <name type="scientific">Panicum miliaceum</name>
    <name type="common">Proso millet</name>
    <name type="synonym">Broomcorn millet</name>
    <dbReference type="NCBI Taxonomy" id="4540"/>
    <lineage>
        <taxon>Eukaryota</taxon>
        <taxon>Viridiplantae</taxon>
        <taxon>Streptophyta</taxon>
        <taxon>Embryophyta</taxon>
        <taxon>Tracheophyta</taxon>
        <taxon>Spermatophyta</taxon>
        <taxon>Magnoliopsida</taxon>
        <taxon>Liliopsida</taxon>
        <taxon>Poales</taxon>
        <taxon>Poaceae</taxon>
        <taxon>PACMAD clade</taxon>
        <taxon>Panicoideae</taxon>
        <taxon>Panicodae</taxon>
        <taxon>Paniceae</taxon>
        <taxon>Panicinae</taxon>
        <taxon>Panicum</taxon>
        <taxon>Panicum sect. Panicum</taxon>
    </lineage>
</organism>
<gene>
    <name evidence="1" type="ORF">C2845_PM05G05300</name>
</gene>
<dbReference type="AlphaFoldDB" id="A0A3L6SXS6"/>
<keyword evidence="2" id="KW-1185">Reference proteome</keyword>
<comment type="caution">
    <text evidence="1">The sequence shown here is derived from an EMBL/GenBank/DDBJ whole genome shotgun (WGS) entry which is preliminary data.</text>
</comment>